<dbReference type="RefSeq" id="WP_132877230.1">
    <property type="nucleotide sequence ID" value="NZ_SLXQ01000004.1"/>
</dbReference>
<dbReference type="PANTHER" id="PTHR46268:SF27">
    <property type="entry name" value="UNIVERSAL STRESS PROTEIN RV2623"/>
    <property type="match status" value="1"/>
</dbReference>
<organism evidence="5 6">
    <name type="scientific">Tamaricihabitans halophyticus</name>
    <dbReference type="NCBI Taxonomy" id="1262583"/>
    <lineage>
        <taxon>Bacteria</taxon>
        <taxon>Bacillati</taxon>
        <taxon>Actinomycetota</taxon>
        <taxon>Actinomycetes</taxon>
        <taxon>Pseudonocardiales</taxon>
        <taxon>Pseudonocardiaceae</taxon>
        <taxon>Tamaricihabitans</taxon>
    </lineage>
</organism>
<dbReference type="Pfam" id="PF00582">
    <property type="entry name" value="Usp"/>
    <property type="match status" value="2"/>
</dbReference>
<evidence type="ECO:0000256" key="2">
    <source>
        <dbReference type="ARBA" id="ARBA00022741"/>
    </source>
</evidence>
<name>A0A4R2QU59_9PSEU</name>
<evidence type="ECO:0000313" key="6">
    <source>
        <dbReference type="Proteomes" id="UP000294911"/>
    </source>
</evidence>
<evidence type="ECO:0000256" key="1">
    <source>
        <dbReference type="ARBA" id="ARBA00008791"/>
    </source>
</evidence>
<dbReference type="OrthoDB" id="3404132at2"/>
<dbReference type="SUPFAM" id="SSF52402">
    <property type="entry name" value="Adenine nucleotide alpha hydrolases-like"/>
    <property type="match status" value="2"/>
</dbReference>
<dbReference type="PANTHER" id="PTHR46268">
    <property type="entry name" value="STRESS RESPONSE PROTEIN NHAX"/>
    <property type="match status" value="1"/>
</dbReference>
<dbReference type="InterPro" id="IPR006015">
    <property type="entry name" value="Universal_stress_UspA"/>
</dbReference>
<dbReference type="InterPro" id="IPR014729">
    <property type="entry name" value="Rossmann-like_a/b/a_fold"/>
</dbReference>
<keyword evidence="3" id="KW-0067">ATP-binding</keyword>
<feature type="domain" description="UspA" evidence="4">
    <location>
        <begin position="152"/>
        <end position="288"/>
    </location>
</feature>
<dbReference type="Gene3D" id="3.40.50.620">
    <property type="entry name" value="HUPs"/>
    <property type="match status" value="2"/>
</dbReference>
<evidence type="ECO:0000256" key="3">
    <source>
        <dbReference type="ARBA" id="ARBA00022840"/>
    </source>
</evidence>
<reference evidence="5 6" key="1">
    <citation type="submission" date="2019-03" db="EMBL/GenBank/DDBJ databases">
        <title>Genomic Encyclopedia of Type Strains, Phase IV (KMG-IV): sequencing the most valuable type-strain genomes for metagenomic binning, comparative biology and taxonomic classification.</title>
        <authorList>
            <person name="Goeker M."/>
        </authorList>
    </citation>
    <scope>NUCLEOTIDE SEQUENCE [LARGE SCALE GENOMIC DNA]</scope>
    <source>
        <strain evidence="5 6">DSM 45765</strain>
    </source>
</reference>
<evidence type="ECO:0000259" key="4">
    <source>
        <dbReference type="Pfam" id="PF00582"/>
    </source>
</evidence>
<dbReference type="PRINTS" id="PR01438">
    <property type="entry name" value="UNVRSLSTRESS"/>
</dbReference>
<dbReference type="InterPro" id="IPR006016">
    <property type="entry name" value="UspA"/>
</dbReference>
<evidence type="ECO:0000313" key="5">
    <source>
        <dbReference type="EMBL" id="TCP53502.1"/>
    </source>
</evidence>
<keyword evidence="6" id="KW-1185">Reference proteome</keyword>
<gene>
    <name evidence="5" type="ORF">EV191_10469</name>
</gene>
<sequence>MHTKRLPITVGIGGATDQTSLLHWVAQEAARLAAPVRLARAVVVPAVYSDLPLPKEVVDDLIQEGERAVQAAADELAQISADLEIDTLVQSAHPAALLIELSAESRLIAIGAGGRARGPFTDSVAVALAARAQCPVAVVRSNDQTAISAEGTVVLGMDGSTSAQDTIEAAFTEASLRGAQLVAVHAWNDAEVSWDVVERFYPGSESLADVAERALAEMLAGWREKFPEVEVRRVVAHDKPKHQLLELAKTAQLVVVGSRGRGGFTGLLLGSTSQALIHHSPCPVLIVRPREER</sequence>
<dbReference type="EMBL" id="SLXQ01000004">
    <property type="protein sequence ID" value="TCP53502.1"/>
    <property type="molecule type" value="Genomic_DNA"/>
</dbReference>
<comment type="caution">
    <text evidence="5">The sequence shown here is derived from an EMBL/GenBank/DDBJ whole genome shotgun (WGS) entry which is preliminary data.</text>
</comment>
<protein>
    <submittedName>
        <fullName evidence="5">Nucleotide-binding universal stress UspA family protein</fullName>
    </submittedName>
</protein>
<dbReference type="AlphaFoldDB" id="A0A4R2QU59"/>
<feature type="domain" description="UspA" evidence="4">
    <location>
        <begin position="7"/>
        <end position="140"/>
    </location>
</feature>
<accession>A0A4R2QU59</accession>
<comment type="similarity">
    <text evidence="1">Belongs to the universal stress protein A family.</text>
</comment>
<keyword evidence="2" id="KW-0547">Nucleotide-binding</keyword>
<proteinExistence type="inferred from homology"/>
<dbReference type="GO" id="GO:0005524">
    <property type="term" value="F:ATP binding"/>
    <property type="evidence" value="ECO:0007669"/>
    <property type="project" value="UniProtKB-KW"/>
</dbReference>
<dbReference type="Proteomes" id="UP000294911">
    <property type="component" value="Unassembled WGS sequence"/>
</dbReference>